<dbReference type="Pfam" id="PF04080">
    <property type="entry name" value="Per1"/>
    <property type="match status" value="2"/>
</dbReference>
<evidence type="ECO:0000256" key="1">
    <source>
        <dbReference type="RuleBase" id="RU365066"/>
    </source>
</evidence>
<sequence>MTEKLNYSSAAAILGFSLIVAILRAFSVRSEATRVMVAAPLIAFVTTHILYLNCYQFDYGCEFEGMRLIVDTDKNRVSSIPTNEVCLTLAVAQLLVWVVWAGVSNHPSRWKIRLVSVGECLIVFFQIYDFPPFWGFLDAHGISHAIAIPISYIWWGFIHDDGVYRTTALLKKTK</sequence>
<dbReference type="PANTHER" id="PTHR13148">
    <property type="entry name" value="PER1-RELATED"/>
    <property type="match status" value="1"/>
</dbReference>
<gene>
    <name evidence="2" type="ORF">E3N88_46341</name>
</gene>
<protein>
    <recommendedName>
        <fullName evidence="1">Post-GPI attachment to proteins factor 3</fullName>
    </recommendedName>
</protein>
<dbReference type="InterPro" id="IPR007217">
    <property type="entry name" value="Per1-like"/>
</dbReference>
<dbReference type="AlphaFoldDB" id="A0A5N6L6L0"/>
<comment type="similarity">
    <text evidence="1">Belongs to the PGAP3 family.</text>
</comment>
<feature type="transmembrane region" description="Helical" evidence="1">
    <location>
        <begin position="35"/>
        <end position="52"/>
    </location>
</feature>
<feature type="transmembrane region" description="Helical" evidence="1">
    <location>
        <begin position="6"/>
        <end position="23"/>
    </location>
</feature>
<dbReference type="GO" id="GO:0000139">
    <property type="term" value="C:Golgi membrane"/>
    <property type="evidence" value="ECO:0007669"/>
    <property type="project" value="UniProtKB-SubCell"/>
</dbReference>
<keyword evidence="1" id="KW-0812">Transmembrane</keyword>
<keyword evidence="3" id="KW-1185">Reference proteome</keyword>
<accession>A0A5N6L6L0</accession>
<feature type="transmembrane region" description="Helical" evidence="1">
    <location>
        <begin position="85"/>
        <end position="103"/>
    </location>
</feature>
<dbReference type="OrthoDB" id="419770at2759"/>
<reference evidence="2 3" key="1">
    <citation type="submission" date="2019-05" db="EMBL/GenBank/DDBJ databases">
        <title>Mikania micrantha, genome provides insights into the molecular mechanism of rapid growth.</title>
        <authorList>
            <person name="Liu B."/>
        </authorList>
    </citation>
    <scope>NUCLEOTIDE SEQUENCE [LARGE SCALE GENOMIC DNA]</scope>
    <source>
        <strain evidence="2">NLD-2019</strain>
        <tissue evidence="2">Leaf</tissue>
    </source>
</reference>
<dbReference type="EMBL" id="SZYD01002806">
    <property type="protein sequence ID" value="KAC9112629.1"/>
    <property type="molecule type" value="Genomic_DNA"/>
</dbReference>
<feature type="transmembrane region" description="Helical" evidence="1">
    <location>
        <begin position="134"/>
        <end position="155"/>
    </location>
</feature>
<name>A0A5N6L6L0_9ASTR</name>
<dbReference type="Proteomes" id="UP000326396">
    <property type="component" value="Unassembled WGS sequence"/>
</dbReference>
<dbReference type="PANTHER" id="PTHR13148:SF20">
    <property type="entry name" value="POST-GPI ATTACHMENT TO PROTEINS FACTOR 3"/>
    <property type="match status" value="1"/>
</dbReference>
<keyword evidence="1" id="KW-0333">Golgi apparatus</keyword>
<comment type="subcellular location">
    <subcellularLocation>
        <location evidence="1">Golgi apparatus membrane</location>
        <topology evidence="1">Multi-pass membrane protein</topology>
    </subcellularLocation>
</comment>
<keyword evidence="1" id="KW-0472">Membrane</keyword>
<evidence type="ECO:0000313" key="3">
    <source>
        <dbReference type="Proteomes" id="UP000326396"/>
    </source>
</evidence>
<comment type="function">
    <text evidence="1">Involved in the lipid remodeling steps of GPI-anchor maturation.</text>
</comment>
<comment type="caution">
    <text evidence="1">Lacks conserved residue(s) required for the propagation of feature annotation.</text>
</comment>
<organism evidence="2 3">
    <name type="scientific">Mikania micrantha</name>
    <name type="common">bitter vine</name>
    <dbReference type="NCBI Taxonomy" id="192012"/>
    <lineage>
        <taxon>Eukaryota</taxon>
        <taxon>Viridiplantae</taxon>
        <taxon>Streptophyta</taxon>
        <taxon>Embryophyta</taxon>
        <taxon>Tracheophyta</taxon>
        <taxon>Spermatophyta</taxon>
        <taxon>Magnoliopsida</taxon>
        <taxon>eudicotyledons</taxon>
        <taxon>Gunneridae</taxon>
        <taxon>Pentapetalae</taxon>
        <taxon>asterids</taxon>
        <taxon>campanulids</taxon>
        <taxon>Asterales</taxon>
        <taxon>Asteraceae</taxon>
        <taxon>Asteroideae</taxon>
        <taxon>Heliantheae alliance</taxon>
        <taxon>Eupatorieae</taxon>
        <taxon>Mikania</taxon>
    </lineage>
</organism>
<feature type="transmembrane region" description="Helical" evidence="1">
    <location>
        <begin position="110"/>
        <end position="128"/>
    </location>
</feature>
<dbReference type="GO" id="GO:0016788">
    <property type="term" value="F:hydrolase activity, acting on ester bonds"/>
    <property type="evidence" value="ECO:0007669"/>
    <property type="project" value="TreeGrafter"/>
</dbReference>
<dbReference type="GO" id="GO:0006506">
    <property type="term" value="P:GPI anchor biosynthetic process"/>
    <property type="evidence" value="ECO:0007669"/>
    <property type="project" value="UniProtKB-KW"/>
</dbReference>
<keyword evidence="1" id="KW-1133">Transmembrane helix</keyword>
<comment type="caution">
    <text evidence="2">The sequence shown here is derived from an EMBL/GenBank/DDBJ whole genome shotgun (WGS) entry which is preliminary data.</text>
</comment>
<proteinExistence type="inferred from homology"/>
<dbReference type="GO" id="GO:0005789">
    <property type="term" value="C:endoplasmic reticulum membrane"/>
    <property type="evidence" value="ECO:0007669"/>
    <property type="project" value="TreeGrafter"/>
</dbReference>
<keyword evidence="1" id="KW-0337">GPI-anchor biosynthesis</keyword>
<evidence type="ECO:0000313" key="2">
    <source>
        <dbReference type="EMBL" id="KAC9112629.1"/>
    </source>
</evidence>